<reference evidence="3 4" key="1">
    <citation type="submission" date="2016-07" db="EMBL/GenBank/DDBJ databases">
        <title>Pervasive Adenine N6-methylation of Active Genes in Fungi.</title>
        <authorList>
            <consortium name="DOE Joint Genome Institute"/>
            <person name="Mondo S.J."/>
            <person name="Dannebaum R.O."/>
            <person name="Kuo R.C."/>
            <person name="Labutti K."/>
            <person name="Haridas S."/>
            <person name="Kuo A."/>
            <person name="Salamov A."/>
            <person name="Ahrendt S.R."/>
            <person name="Lipzen A."/>
            <person name="Sullivan W."/>
            <person name="Andreopoulos W.B."/>
            <person name="Clum A."/>
            <person name="Lindquist E."/>
            <person name="Daum C."/>
            <person name="Ramamoorthy G.K."/>
            <person name="Gryganskyi A."/>
            <person name="Culley D."/>
            <person name="Magnuson J.K."/>
            <person name="James T.Y."/>
            <person name="O'Malley M.A."/>
            <person name="Stajich J.E."/>
            <person name="Spatafora J.W."/>
            <person name="Visel A."/>
            <person name="Grigoriev I.V."/>
        </authorList>
    </citation>
    <scope>NUCLEOTIDE SEQUENCE [LARGE SCALE GENOMIC DNA]</scope>
    <source>
        <strain evidence="3 4">CBS 931.73</strain>
    </source>
</reference>
<evidence type="ECO:0000313" key="4">
    <source>
        <dbReference type="Proteomes" id="UP000193498"/>
    </source>
</evidence>
<dbReference type="STRING" id="1314790.A0A1Y1XY57"/>
<dbReference type="InterPro" id="IPR011021">
    <property type="entry name" value="Arrestin-like_N"/>
</dbReference>
<dbReference type="PANTHER" id="PTHR11188">
    <property type="entry name" value="ARRESTIN DOMAIN CONTAINING PROTEIN"/>
    <property type="match status" value="1"/>
</dbReference>
<evidence type="ECO:0000259" key="1">
    <source>
        <dbReference type="Pfam" id="PF00339"/>
    </source>
</evidence>
<dbReference type="InterPro" id="IPR050357">
    <property type="entry name" value="Arrestin_domain-protein"/>
</dbReference>
<dbReference type="GO" id="GO:0070086">
    <property type="term" value="P:ubiquitin-dependent endocytosis"/>
    <property type="evidence" value="ECO:0007669"/>
    <property type="project" value="TreeGrafter"/>
</dbReference>
<dbReference type="EMBL" id="MCFE01000369">
    <property type="protein sequence ID" value="ORX90669.1"/>
    <property type="molecule type" value="Genomic_DNA"/>
</dbReference>
<dbReference type="Gene3D" id="2.60.40.640">
    <property type="match status" value="1"/>
</dbReference>
<keyword evidence="4" id="KW-1185">Reference proteome</keyword>
<dbReference type="GO" id="GO:0030674">
    <property type="term" value="F:protein-macromolecule adaptor activity"/>
    <property type="evidence" value="ECO:0007669"/>
    <property type="project" value="TreeGrafter"/>
</dbReference>
<accession>A0A1Y1XY57</accession>
<comment type="caution">
    <text evidence="3">The sequence shown here is derived from an EMBL/GenBank/DDBJ whole genome shotgun (WGS) entry which is preliminary data.</text>
</comment>
<dbReference type="PANTHER" id="PTHR11188:SF17">
    <property type="entry name" value="FI21816P1"/>
    <property type="match status" value="1"/>
</dbReference>
<dbReference type="InterPro" id="IPR011022">
    <property type="entry name" value="Arrestin_C-like"/>
</dbReference>
<dbReference type="InParanoid" id="A0A1Y1XY57"/>
<evidence type="ECO:0000313" key="3">
    <source>
        <dbReference type="EMBL" id="ORX90669.1"/>
    </source>
</evidence>
<dbReference type="InterPro" id="IPR014752">
    <property type="entry name" value="Arrestin-like_C"/>
</dbReference>
<dbReference type="Proteomes" id="UP000193498">
    <property type="component" value="Unassembled WGS sequence"/>
</dbReference>
<feature type="domain" description="Arrestin C-terminal-like" evidence="2">
    <location>
        <begin position="159"/>
        <end position="295"/>
    </location>
</feature>
<dbReference type="Pfam" id="PF00339">
    <property type="entry name" value="Arrestin_N"/>
    <property type="match status" value="1"/>
</dbReference>
<proteinExistence type="predicted"/>
<sequence length="326" mass="37550">MLPRTLFRIELDQETFSGGYDDQDDRMFLVTGKLTLLPAFAVKFTRIKLELIGKLVIRQDLKRVQKVFYQHHWIFHGQTENPQVFMKDRLYSYPFRLPIPGDLPESVDAQYARIKYKFKATAEAPLYIPNLKAEKEFFISRSMGSALYLMFNTKSQGIWHDTLHYDISIRTLHYSTGSRVFIDFNLEKLAEPVQINFIGYSLKERTLYRIPVSSSPGPLGTTVREHSRWIQAGVSFFKENVVQGTVSLTIPKSPRKVKFDCATENVEVNHTLHIKLDFKHGHQVGNIPVVFPIVIKPASVNHMANTDPEIPPLYDPLDTPPPYLIQ</sequence>
<feature type="domain" description="Arrestin-like N-terminal" evidence="1">
    <location>
        <begin position="56"/>
        <end position="141"/>
    </location>
</feature>
<name>A0A1Y1XY57_9FUNG</name>
<dbReference type="OrthoDB" id="2333384at2759"/>
<gene>
    <name evidence="3" type="ORF">K493DRAFT_304695</name>
</gene>
<organism evidence="3 4">
    <name type="scientific">Basidiobolus meristosporus CBS 931.73</name>
    <dbReference type="NCBI Taxonomy" id="1314790"/>
    <lineage>
        <taxon>Eukaryota</taxon>
        <taxon>Fungi</taxon>
        <taxon>Fungi incertae sedis</taxon>
        <taxon>Zoopagomycota</taxon>
        <taxon>Entomophthoromycotina</taxon>
        <taxon>Basidiobolomycetes</taxon>
        <taxon>Basidiobolales</taxon>
        <taxon>Basidiobolaceae</taxon>
        <taxon>Basidiobolus</taxon>
    </lineage>
</organism>
<dbReference type="GO" id="GO:0031625">
    <property type="term" value="F:ubiquitin protein ligase binding"/>
    <property type="evidence" value="ECO:0007669"/>
    <property type="project" value="TreeGrafter"/>
</dbReference>
<dbReference type="Pfam" id="PF02752">
    <property type="entry name" value="Arrestin_C"/>
    <property type="match status" value="1"/>
</dbReference>
<evidence type="ECO:0000259" key="2">
    <source>
        <dbReference type="Pfam" id="PF02752"/>
    </source>
</evidence>
<dbReference type="GO" id="GO:0005886">
    <property type="term" value="C:plasma membrane"/>
    <property type="evidence" value="ECO:0007669"/>
    <property type="project" value="TreeGrafter"/>
</dbReference>
<protein>
    <submittedName>
        <fullName evidence="3">Uncharacterized protein</fullName>
    </submittedName>
</protein>
<dbReference type="AlphaFoldDB" id="A0A1Y1XY57"/>
<dbReference type="GO" id="GO:0005829">
    <property type="term" value="C:cytosol"/>
    <property type="evidence" value="ECO:0007669"/>
    <property type="project" value="TreeGrafter"/>
</dbReference>